<sequence length="167" mass="18669">MYNKRCIAFGSRHHTPAVYYVQQYPLTRNKNKKSAFFIKAAYALDSGTRSGRAAGSTIRLQLKNLAHGSHAQQPSPTTKFQLEKQNSRRTRTASPFHYQRTALATTVESPRTASSSSARTRTARRVTRKPCPSRLKRDRLTFYCQTTALATAAESPRALNLGDCTTT</sequence>
<name>A0A165F8I1_EXIGL</name>
<dbReference type="AlphaFoldDB" id="A0A165F8I1"/>
<protein>
    <submittedName>
        <fullName evidence="2">Uncharacterized protein</fullName>
    </submittedName>
</protein>
<feature type="compositionally biased region" description="Polar residues" evidence="1">
    <location>
        <begin position="70"/>
        <end position="80"/>
    </location>
</feature>
<dbReference type="EMBL" id="KV426097">
    <property type="protein sequence ID" value="KZV88576.1"/>
    <property type="molecule type" value="Genomic_DNA"/>
</dbReference>
<evidence type="ECO:0000313" key="3">
    <source>
        <dbReference type="Proteomes" id="UP000077266"/>
    </source>
</evidence>
<dbReference type="Proteomes" id="UP000077266">
    <property type="component" value="Unassembled WGS sequence"/>
</dbReference>
<evidence type="ECO:0000256" key="1">
    <source>
        <dbReference type="SAM" id="MobiDB-lite"/>
    </source>
</evidence>
<accession>A0A165F8I1</accession>
<feature type="region of interest" description="Disordered" evidence="1">
    <location>
        <begin position="106"/>
        <end position="129"/>
    </location>
</feature>
<feature type="compositionally biased region" description="Low complexity" evidence="1">
    <location>
        <begin position="111"/>
        <end position="120"/>
    </location>
</feature>
<dbReference type="InParanoid" id="A0A165F8I1"/>
<feature type="region of interest" description="Disordered" evidence="1">
    <location>
        <begin position="67"/>
        <end position="93"/>
    </location>
</feature>
<keyword evidence="3" id="KW-1185">Reference proteome</keyword>
<organism evidence="2 3">
    <name type="scientific">Exidia glandulosa HHB12029</name>
    <dbReference type="NCBI Taxonomy" id="1314781"/>
    <lineage>
        <taxon>Eukaryota</taxon>
        <taxon>Fungi</taxon>
        <taxon>Dikarya</taxon>
        <taxon>Basidiomycota</taxon>
        <taxon>Agaricomycotina</taxon>
        <taxon>Agaricomycetes</taxon>
        <taxon>Auriculariales</taxon>
        <taxon>Exidiaceae</taxon>
        <taxon>Exidia</taxon>
    </lineage>
</organism>
<proteinExistence type="predicted"/>
<gene>
    <name evidence="2" type="ORF">EXIGLDRAFT_174402</name>
</gene>
<evidence type="ECO:0000313" key="2">
    <source>
        <dbReference type="EMBL" id="KZV88576.1"/>
    </source>
</evidence>
<reference evidence="2 3" key="1">
    <citation type="journal article" date="2016" name="Mol. Biol. Evol.">
        <title>Comparative Genomics of Early-Diverging Mushroom-Forming Fungi Provides Insights into the Origins of Lignocellulose Decay Capabilities.</title>
        <authorList>
            <person name="Nagy L.G."/>
            <person name="Riley R."/>
            <person name="Tritt A."/>
            <person name="Adam C."/>
            <person name="Daum C."/>
            <person name="Floudas D."/>
            <person name="Sun H."/>
            <person name="Yadav J.S."/>
            <person name="Pangilinan J."/>
            <person name="Larsson K.H."/>
            <person name="Matsuura K."/>
            <person name="Barry K."/>
            <person name="Labutti K."/>
            <person name="Kuo R."/>
            <person name="Ohm R.A."/>
            <person name="Bhattacharya S.S."/>
            <person name="Shirouzu T."/>
            <person name="Yoshinaga Y."/>
            <person name="Martin F.M."/>
            <person name="Grigoriev I.V."/>
            <person name="Hibbett D.S."/>
        </authorList>
    </citation>
    <scope>NUCLEOTIDE SEQUENCE [LARGE SCALE GENOMIC DNA]</scope>
    <source>
        <strain evidence="2 3">HHB12029</strain>
    </source>
</reference>